<protein>
    <submittedName>
        <fullName evidence="2">DUF2075 domain-containing protein</fullName>
    </submittedName>
</protein>
<evidence type="ECO:0000313" key="3">
    <source>
        <dbReference type="Proteomes" id="UP000248776"/>
    </source>
</evidence>
<dbReference type="EMBL" id="NSIW01000005">
    <property type="protein sequence ID" value="PZD56806.1"/>
    <property type="molecule type" value="Genomic_DNA"/>
</dbReference>
<comment type="caution">
    <text evidence="2">The sequence shown here is derived from an EMBL/GenBank/DDBJ whole genome shotgun (WGS) entry which is preliminary data.</text>
</comment>
<dbReference type="Pfam" id="PF09848">
    <property type="entry name" value="SLFN-g3_helicase"/>
    <property type="match status" value="1"/>
</dbReference>
<sequence length="564" mass="65986">MDIELYFEDKSFIEQNFELKEFNLISTSYIKDYPILYILYRDKSEAYIGQTTNARNRMKNHLKNPVRRKLKRVLLIGHDKFNQSATYNIETNLINYFLADGIFKLQNKSQVSSNQVIHNYYQKQYYNEEVFQKLWDKLRQKGLARNSSDVIQNKDVYKLSPFHQLSDSQYGVKEQIIDYCRRNLKKLKEGEHKVFLVKGEAGTGKSVVLSSLYNDLCNLSSDKDEGDKESGLYKTVNRLLVNHSEVLKTYQTMSKSLPNMKKKDIMKPTSFINSVDKEKITKSDITLVDEAHLLLTSRDAYNGFHYENQLEEIIKRSKITIVIFDPKQVLKLKSYWDEQTMDSIMSKYDTETLYLKEQFRMNASDEIIEWIDNFVEKTILPLPKPTETFDFQICKSSQELFDKITELNKKDNLSRLVATFDFTHKKDGEEYYVDEEGINLPWNLATKGVWAEDPETLKQVGSIYTVQGFDLNNVGVILGPSVSLDEETNSIKILQHKYKDKGAFQIPQEFEKNFSKENADSYKEEIVLNSINILMKRAIKGLYIYAIDSKLNDYLLKLKRDMKL</sequence>
<dbReference type="SMART" id="SM00465">
    <property type="entry name" value="GIYc"/>
    <property type="match status" value="1"/>
</dbReference>
<dbReference type="Proteomes" id="UP000248776">
    <property type="component" value="Unassembled WGS sequence"/>
</dbReference>
<evidence type="ECO:0000259" key="1">
    <source>
        <dbReference type="PROSITE" id="PS50164"/>
    </source>
</evidence>
<dbReference type="AlphaFoldDB" id="A0AA45HUN7"/>
<gene>
    <name evidence="2" type="ORF">CKU37_04025</name>
</gene>
<feature type="domain" description="GIY-YIG" evidence="1">
    <location>
        <begin position="32"/>
        <end position="108"/>
    </location>
</feature>
<name>A0AA45HUN7_STRSL</name>
<dbReference type="InterPro" id="IPR027417">
    <property type="entry name" value="P-loop_NTPase"/>
</dbReference>
<proteinExistence type="predicted"/>
<dbReference type="PROSITE" id="PS50164">
    <property type="entry name" value="GIY_YIG"/>
    <property type="match status" value="1"/>
</dbReference>
<evidence type="ECO:0000313" key="2">
    <source>
        <dbReference type="EMBL" id="PZD56806.1"/>
    </source>
</evidence>
<dbReference type="RefSeq" id="WP_073950179.1">
    <property type="nucleotide sequence ID" value="NZ_CACRUJ010000005.1"/>
</dbReference>
<dbReference type="InterPro" id="IPR018647">
    <property type="entry name" value="SLFN_3-like_DNA/RNA_helicase"/>
</dbReference>
<dbReference type="Gene3D" id="3.40.50.300">
    <property type="entry name" value="P-loop containing nucleotide triphosphate hydrolases"/>
    <property type="match status" value="1"/>
</dbReference>
<dbReference type="InterPro" id="IPR000305">
    <property type="entry name" value="GIY-YIG_endonuc"/>
</dbReference>
<reference evidence="2 3" key="1">
    <citation type="submission" date="2017-08" db="EMBL/GenBank/DDBJ databases">
        <title>Streptococcus salivarius strain HS0302 Genome.</title>
        <authorList>
            <person name="Smith J."/>
            <person name="Deng P."/>
            <person name="Geng M."/>
        </authorList>
    </citation>
    <scope>NUCLEOTIDE SEQUENCE [LARGE SCALE GENOMIC DNA]</scope>
    <source>
        <strain evidence="2 3">HS0302</strain>
    </source>
</reference>
<accession>A0AA45HUN7</accession>
<dbReference type="SUPFAM" id="SSF52540">
    <property type="entry name" value="P-loop containing nucleoside triphosphate hydrolases"/>
    <property type="match status" value="1"/>
</dbReference>
<organism evidence="2 3">
    <name type="scientific">Streptococcus salivarius</name>
    <dbReference type="NCBI Taxonomy" id="1304"/>
    <lineage>
        <taxon>Bacteria</taxon>
        <taxon>Bacillati</taxon>
        <taxon>Bacillota</taxon>
        <taxon>Bacilli</taxon>
        <taxon>Lactobacillales</taxon>
        <taxon>Streptococcaceae</taxon>
        <taxon>Streptococcus</taxon>
    </lineage>
</organism>
<dbReference type="CDD" id="cd10439">
    <property type="entry name" value="GIY-YIG_COG3410"/>
    <property type="match status" value="1"/>
</dbReference>